<dbReference type="RefSeq" id="WP_258824437.1">
    <property type="nucleotide sequence ID" value="NZ_JANUHB010000007.1"/>
</dbReference>
<evidence type="ECO:0000313" key="2">
    <source>
        <dbReference type="EMBL" id="MCS0810609.1"/>
    </source>
</evidence>
<evidence type="ECO:0000313" key="3">
    <source>
        <dbReference type="Proteomes" id="UP001206126"/>
    </source>
</evidence>
<evidence type="ECO:0000256" key="1">
    <source>
        <dbReference type="SAM" id="MobiDB-lite"/>
    </source>
</evidence>
<proteinExistence type="predicted"/>
<reference evidence="2 3" key="1">
    <citation type="submission" date="2022-08" db="EMBL/GenBank/DDBJ databases">
        <title>Reclassification of Massilia species as members of the genera Telluria, Duganella, Pseudoduganella, Mokoshia gen. nov. and Zemynaea gen. nov. using orthogonal and non-orthogonal genome-based approaches.</title>
        <authorList>
            <person name="Bowman J.P."/>
        </authorList>
    </citation>
    <scope>NUCLEOTIDE SEQUENCE [LARGE SCALE GENOMIC DNA]</scope>
    <source>
        <strain evidence="2 3">JCM 31605</strain>
    </source>
</reference>
<feature type="compositionally biased region" description="Pro residues" evidence="1">
    <location>
        <begin position="214"/>
        <end position="224"/>
    </location>
</feature>
<gene>
    <name evidence="2" type="ORF">NX774_22025</name>
</gene>
<sequence length="224" mass="23885">MLRHHLSAACPSFAALVAPPAALMLVLATLLCAPVGAQPATSPRDQANAMWAGSVGEWGRYGMIEMRADGKVSRLTRYSNGDYLGEIEVAGKVKRLLMTGPQLSPLYFGLSEQELDFGRNPFFMFLEGAAIPLFALHSGFPGGSASLLPTPAEHPIKIGRDTATISAWNAPGTGVVQYRLAGNAQSPKVAGQVSMTRPEPLTQREIDSWGPPQQVNPPKPVARP</sequence>
<dbReference type="EMBL" id="JANUHB010000007">
    <property type="protein sequence ID" value="MCS0810609.1"/>
    <property type="molecule type" value="Genomic_DNA"/>
</dbReference>
<dbReference type="Proteomes" id="UP001206126">
    <property type="component" value="Unassembled WGS sequence"/>
</dbReference>
<comment type="caution">
    <text evidence="2">The sequence shown here is derived from an EMBL/GenBank/DDBJ whole genome shotgun (WGS) entry which is preliminary data.</text>
</comment>
<name>A0ABT2DH15_9BURK</name>
<keyword evidence="3" id="KW-1185">Reference proteome</keyword>
<organism evidence="2 3">
    <name type="scientific">Massilia agilis</name>
    <dbReference type="NCBI Taxonomy" id="1811226"/>
    <lineage>
        <taxon>Bacteria</taxon>
        <taxon>Pseudomonadati</taxon>
        <taxon>Pseudomonadota</taxon>
        <taxon>Betaproteobacteria</taxon>
        <taxon>Burkholderiales</taxon>
        <taxon>Oxalobacteraceae</taxon>
        <taxon>Telluria group</taxon>
        <taxon>Massilia</taxon>
    </lineage>
</organism>
<protein>
    <submittedName>
        <fullName evidence="2">Uncharacterized protein</fullName>
    </submittedName>
</protein>
<feature type="region of interest" description="Disordered" evidence="1">
    <location>
        <begin position="185"/>
        <end position="224"/>
    </location>
</feature>
<accession>A0ABT2DH15</accession>